<evidence type="ECO:0000313" key="1">
    <source>
        <dbReference type="EMBL" id="WRL63575.1"/>
    </source>
</evidence>
<organism evidence="1 2">
    <name type="scientific">Blastococcus brunescens</name>
    <dbReference type="NCBI Taxonomy" id="1564165"/>
    <lineage>
        <taxon>Bacteria</taxon>
        <taxon>Bacillati</taxon>
        <taxon>Actinomycetota</taxon>
        <taxon>Actinomycetes</taxon>
        <taxon>Geodermatophilales</taxon>
        <taxon>Geodermatophilaceae</taxon>
        <taxon>Blastococcus</taxon>
    </lineage>
</organism>
<evidence type="ECO:0008006" key="3">
    <source>
        <dbReference type="Google" id="ProtNLM"/>
    </source>
</evidence>
<sequence>MTIDGESYRYVGLYDTWDLVKGTDKPQLAHAFIDIAANEASMSELQEQFGYLPARTDLLEKAKQDPELSDMVGDYNLEDLYVPDYREWFSTYAAPWVDAWNQRFKN</sequence>
<keyword evidence="2" id="KW-1185">Reference proteome</keyword>
<gene>
    <name evidence="1" type="ORF">U6N30_28485</name>
</gene>
<proteinExistence type="predicted"/>
<protein>
    <recommendedName>
        <fullName evidence="3">Extracellular solute-binding protein</fullName>
    </recommendedName>
</protein>
<accession>A0ABZ1AYH7</accession>
<evidence type="ECO:0000313" key="2">
    <source>
        <dbReference type="Proteomes" id="UP001324287"/>
    </source>
</evidence>
<name>A0ABZ1AYH7_9ACTN</name>
<dbReference type="Gene3D" id="3.40.190.10">
    <property type="entry name" value="Periplasmic binding protein-like II"/>
    <property type="match status" value="1"/>
</dbReference>
<dbReference type="RefSeq" id="WP_324274910.1">
    <property type="nucleotide sequence ID" value="NZ_CP141261.1"/>
</dbReference>
<dbReference type="EMBL" id="CP141261">
    <property type="protein sequence ID" value="WRL63575.1"/>
    <property type="molecule type" value="Genomic_DNA"/>
</dbReference>
<reference evidence="1 2" key="1">
    <citation type="submission" date="2023-12" db="EMBL/GenBank/DDBJ databases">
        <title>Blastococcus brunescens sp. nov., an actonobacterium isolated from sandstone collected in sahara desert.</title>
        <authorList>
            <person name="Gtari M."/>
            <person name="Ghodhbane F."/>
        </authorList>
    </citation>
    <scope>NUCLEOTIDE SEQUENCE [LARGE SCALE GENOMIC DNA]</scope>
    <source>
        <strain evidence="1 2">BMG 8361</strain>
    </source>
</reference>
<dbReference type="Proteomes" id="UP001324287">
    <property type="component" value="Chromosome"/>
</dbReference>
<dbReference type="SUPFAM" id="SSF53850">
    <property type="entry name" value="Periplasmic binding protein-like II"/>
    <property type="match status" value="1"/>
</dbReference>